<evidence type="ECO:0000313" key="2">
    <source>
        <dbReference type="Proteomes" id="UP000322234"/>
    </source>
</evidence>
<sequence>MPEDNRAFAINTENKDKYLDKRGEWFSFSDHEDEFTKEHLILKSFYDIMSMSNDSEAWALKSDNEDYPLIPHNSSFRTEIQAKVKQSQEAFKLIVSGLNTKIAKCEMKAATKLKMCNQQYGTSDN</sequence>
<organism evidence="1 2">
    <name type="scientific">Bos mutus</name>
    <name type="common">wild yak</name>
    <dbReference type="NCBI Taxonomy" id="72004"/>
    <lineage>
        <taxon>Eukaryota</taxon>
        <taxon>Metazoa</taxon>
        <taxon>Chordata</taxon>
        <taxon>Craniata</taxon>
        <taxon>Vertebrata</taxon>
        <taxon>Euteleostomi</taxon>
        <taxon>Mammalia</taxon>
        <taxon>Eutheria</taxon>
        <taxon>Laurasiatheria</taxon>
        <taxon>Artiodactyla</taxon>
        <taxon>Ruminantia</taxon>
        <taxon>Pecora</taxon>
        <taxon>Bovidae</taxon>
        <taxon>Bovinae</taxon>
        <taxon>Bos</taxon>
    </lineage>
</organism>
<dbReference type="AlphaFoldDB" id="A0A6B0R4Y1"/>
<gene>
    <name evidence="1" type="ORF">E5288_WYG009759</name>
</gene>
<dbReference type="EMBL" id="VBQZ03000013">
    <property type="protein sequence ID" value="MXQ82533.1"/>
    <property type="molecule type" value="Genomic_DNA"/>
</dbReference>
<reference evidence="1" key="1">
    <citation type="submission" date="2019-10" db="EMBL/GenBank/DDBJ databases">
        <title>The sequence and de novo assembly of the wild yak genome.</title>
        <authorList>
            <person name="Liu Y."/>
        </authorList>
    </citation>
    <scope>NUCLEOTIDE SEQUENCE [LARGE SCALE GENOMIC DNA]</scope>
    <source>
        <strain evidence="1">WY2019</strain>
    </source>
</reference>
<proteinExistence type="predicted"/>
<evidence type="ECO:0000313" key="1">
    <source>
        <dbReference type="EMBL" id="MXQ82533.1"/>
    </source>
</evidence>
<protein>
    <submittedName>
        <fullName evidence="1">Uncharacterized protein</fullName>
    </submittedName>
</protein>
<accession>A0A6B0R4Y1</accession>
<dbReference type="Proteomes" id="UP000322234">
    <property type="component" value="Unassembled WGS sequence"/>
</dbReference>
<name>A0A6B0R4Y1_9CETA</name>
<comment type="caution">
    <text evidence="1">The sequence shown here is derived from an EMBL/GenBank/DDBJ whole genome shotgun (WGS) entry which is preliminary data.</text>
</comment>
<keyword evidence="2" id="KW-1185">Reference proteome</keyword>